<comment type="pathway">
    <text evidence="1 7">Amino-acid biosynthesis; L-proline biosynthesis; L-glutamate 5-semialdehyde from L-glutamate: step 2/2.</text>
</comment>
<name>A0A3D9RZP8_9FLAO</name>
<evidence type="ECO:0000313" key="10">
    <source>
        <dbReference type="Proteomes" id="UP000256429"/>
    </source>
</evidence>
<dbReference type="Gene3D" id="3.40.309.10">
    <property type="entry name" value="Aldehyde Dehydrogenase, Chain A, domain 2"/>
    <property type="match status" value="1"/>
</dbReference>
<dbReference type="Gene3D" id="3.40.605.10">
    <property type="entry name" value="Aldehyde Dehydrogenase, Chain A, domain 1"/>
    <property type="match status" value="1"/>
</dbReference>
<dbReference type="PANTHER" id="PTHR11063:SF8">
    <property type="entry name" value="DELTA-1-PYRROLINE-5-CARBOXYLATE SYNTHASE"/>
    <property type="match status" value="1"/>
</dbReference>
<dbReference type="InterPro" id="IPR000965">
    <property type="entry name" value="GPR_dom"/>
</dbReference>
<evidence type="ECO:0000256" key="7">
    <source>
        <dbReference type="HAMAP-Rule" id="MF_00412"/>
    </source>
</evidence>
<dbReference type="Pfam" id="PF00171">
    <property type="entry name" value="Aldedh"/>
    <property type="match status" value="1"/>
</dbReference>
<evidence type="ECO:0000256" key="4">
    <source>
        <dbReference type="ARBA" id="ARBA00022857"/>
    </source>
</evidence>
<comment type="catalytic activity">
    <reaction evidence="6 7">
        <text>L-glutamate 5-semialdehyde + phosphate + NADP(+) = L-glutamyl 5-phosphate + NADPH + H(+)</text>
        <dbReference type="Rhea" id="RHEA:19541"/>
        <dbReference type="ChEBI" id="CHEBI:15378"/>
        <dbReference type="ChEBI" id="CHEBI:43474"/>
        <dbReference type="ChEBI" id="CHEBI:57783"/>
        <dbReference type="ChEBI" id="CHEBI:58066"/>
        <dbReference type="ChEBI" id="CHEBI:58274"/>
        <dbReference type="ChEBI" id="CHEBI:58349"/>
        <dbReference type="EC" id="1.2.1.41"/>
    </reaction>
</comment>
<evidence type="ECO:0000313" key="9">
    <source>
        <dbReference type="EMBL" id="REE83044.1"/>
    </source>
</evidence>
<dbReference type="InterPro" id="IPR012134">
    <property type="entry name" value="Glu-5-SA_DH"/>
</dbReference>
<dbReference type="PIRSF" id="PIRSF000151">
    <property type="entry name" value="GPR"/>
    <property type="match status" value="1"/>
</dbReference>
<comment type="function">
    <text evidence="7">Catalyzes the NADPH-dependent reduction of L-glutamate 5-phosphate into L-glutamate 5-semialdehyde and phosphate. The product spontaneously undergoes cyclization to form 1-pyrroline-5-carboxylate.</text>
</comment>
<dbReference type="RefSeq" id="WP_115877731.1">
    <property type="nucleotide sequence ID" value="NZ_QTTQ01000009.1"/>
</dbReference>
<dbReference type="EMBL" id="QTTQ01000009">
    <property type="protein sequence ID" value="REE83044.1"/>
    <property type="molecule type" value="Genomic_DNA"/>
</dbReference>
<dbReference type="GO" id="GO:0055129">
    <property type="term" value="P:L-proline biosynthetic process"/>
    <property type="evidence" value="ECO:0007669"/>
    <property type="project" value="UniProtKB-UniRule"/>
</dbReference>
<feature type="domain" description="Aldehyde dehydrogenase" evidence="8">
    <location>
        <begin position="4"/>
        <end position="267"/>
    </location>
</feature>
<proteinExistence type="inferred from homology"/>
<evidence type="ECO:0000256" key="5">
    <source>
        <dbReference type="ARBA" id="ARBA00023002"/>
    </source>
</evidence>
<evidence type="ECO:0000256" key="6">
    <source>
        <dbReference type="ARBA" id="ARBA00049024"/>
    </source>
</evidence>
<dbReference type="HAMAP" id="MF_00412">
    <property type="entry name" value="ProA"/>
    <property type="match status" value="1"/>
</dbReference>
<comment type="caution">
    <text evidence="9">The sequence shown here is derived from an EMBL/GenBank/DDBJ whole genome shotgun (WGS) entry which is preliminary data.</text>
</comment>
<dbReference type="InterPro" id="IPR015590">
    <property type="entry name" value="Aldehyde_DH_dom"/>
</dbReference>
<reference evidence="9 10" key="1">
    <citation type="submission" date="2018-08" db="EMBL/GenBank/DDBJ databases">
        <title>Genomic Encyclopedia of Type Strains, Phase III (KMG-III): the genomes of soil and plant-associated and newly described type strains.</title>
        <authorList>
            <person name="Whitman W."/>
        </authorList>
    </citation>
    <scope>NUCLEOTIDE SEQUENCE [LARGE SCALE GENOMIC DNA]</scope>
    <source>
        <strain evidence="9 10">325-5</strain>
    </source>
</reference>
<gene>
    <name evidence="7" type="primary">proA</name>
    <name evidence="9" type="ORF">BX611_0324</name>
</gene>
<keyword evidence="7" id="KW-0963">Cytoplasm</keyword>
<evidence type="ECO:0000259" key="8">
    <source>
        <dbReference type="Pfam" id="PF00171"/>
    </source>
</evidence>
<dbReference type="AlphaFoldDB" id="A0A3D9RZP8"/>
<comment type="subcellular location">
    <subcellularLocation>
        <location evidence="7">Cytoplasm</location>
    </subcellularLocation>
</comment>
<comment type="similarity">
    <text evidence="7">Belongs to the gamma-glutamyl phosphate reductase family.</text>
</comment>
<dbReference type="GO" id="GO:0005737">
    <property type="term" value="C:cytoplasm"/>
    <property type="evidence" value="ECO:0007669"/>
    <property type="project" value="UniProtKB-SubCell"/>
</dbReference>
<dbReference type="CDD" id="cd07079">
    <property type="entry name" value="ALDH_F18-19_ProA-GPR"/>
    <property type="match status" value="1"/>
</dbReference>
<evidence type="ECO:0000256" key="1">
    <source>
        <dbReference type="ARBA" id="ARBA00004985"/>
    </source>
</evidence>
<dbReference type="UniPathway" id="UPA00098">
    <property type="reaction ID" value="UER00360"/>
</dbReference>
<keyword evidence="4 7" id="KW-0521">NADP</keyword>
<dbReference type="Proteomes" id="UP000256429">
    <property type="component" value="Unassembled WGS sequence"/>
</dbReference>
<evidence type="ECO:0000256" key="2">
    <source>
        <dbReference type="ARBA" id="ARBA00022605"/>
    </source>
</evidence>
<keyword evidence="5 7" id="KW-0560">Oxidoreductase</keyword>
<keyword evidence="3 7" id="KW-0641">Proline biosynthesis</keyword>
<dbReference type="InterPro" id="IPR016162">
    <property type="entry name" value="Ald_DH_N"/>
</dbReference>
<dbReference type="OrthoDB" id="9809970at2"/>
<keyword evidence="2 7" id="KW-0028">Amino-acid biosynthesis</keyword>
<dbReference type="GO" id="GO:0004350">
    <property type="term" value="F:glutamate-5-semialdehyde dehydrogenase activity"/>
    <property type="evidence" value="ECO:0007669"/>
    <property type="project" value="UniProtKB-UniRule"/>
</dbReference>
<dbReference type="NCBIfam" id="TIGR00407">
    <property type="entry name" value="proA"/>
    <property type="match status" value="1"/>
</dbReference>
<dbReference type="InterPro" id="IPR016163">
    <property type="entry name" value="Ald_DH_C"/>
</dbReference>
<dbReference type="GO" id="GO:0050661">
    <property type="term" value="F:NADP binding"/>
    <property type="evidence" value="ECO:0007669"/>
    <property type="project" value="InterPro"/>
</dbReference>
<dbReference type="InterPro" id="IPR016161">
    <property type="entry name" value="Ald_DH/histidinol_DH"/>
</dbReference>
<dbReference type="NCBIfam" id="NF001221">
    <property type="entry name" value="PRK00197.1"/>
    <property type="match status" value="1"/>
</dbReference>
<dbReference type="SUPFAM" id="SSF53720">
    <property type="entry name" value="ALDH-like"/>
    <property type="match status" value="1"/>
</dbReference>
<dbReference type="PANTHER" id="PTHR11063">
    <property type="entry name" value="GLUTAMATE SEMIALDEHYDE DEHYDROGENASE"/>
    <property type="match status" value="1"/>
</dbReference>
<accession>A0A3D9RZP8</accession>
<sequence>MKGLTLIEKNNVLKSMAQLIASEKEVIIDVNKLDISNYNGNDLAMYDRLKVDETKIDGMILSLEQLIADVDPVGKELYNFTHENGLKMTNKTAPFGSVLIIYESRPDVTVEAAGIAFKSGNKIVLKGGKESLNSNIKIVELWHRALQENNISTNWVEYLNYNRTETQAFLQNPTQKIDLIVPRGGEKLIAFVKQYATCPVIVSGRGNNFIYVDTEADLDIALSVILNGKTTKISACNAVDKILFNYNLLNKEVFIKKIIQKLVEANVEILGDEPLSKFENVAAINSQKIWFEEFLDYKIVLGFVQNLEEAVSKINKYSGGHSAVIITNNNNSAQNFMEAVDSAAVYQNASTRFTDGGQFGLGGELAISTDKLHHRGPMGLQHLVTNKWYVYGNGQIR</sequence>
<protein>
    <recommendedName>
        <fullName evidence="7">Gamma-glutamyl phosphate reductase</fullName>
        <shortName evidence="7">GPR</shortName>
        <ecNumber evidence="7">1.2.1.41</ecNumber>
    </recommendedName>
    <alternativeName>
        <fullName evidence="7">Glutamate-5-semialdehyde dehydrogenase</fullName>
    </alternativeName>
    <alternativeName>
        <fullName evidence="7">Glutamyl-gamma-semialdehyde dehydrogenase</fullName>
        <shortName evidence="7">GSA dehydrogenase</shortName>
    </alternativeName>
</protein>
<organism evidence="9 10">
    <name type="scientific">Lutibacter oceani</name>
    <dbReference type="NCBI Taxonomy" id="1853311"/>
    <lineage>
        <taxon>Bacteria</taxon>
        <taxon>Pseudomonadati</taxon>
        <taxon>Bacteroidota</taxon>
        <taxon>Flavobacteriia</taxon>
        <taxon>Flavobacteriales</taxon>
        <taxon>Flavobacteriaceae</taxon>
        <taxon>Lutibacter</taxon>
    </lineage>
</organism>
<keyword evidence="10" id="KW-1185">Reference proteome</keyword>
<evidence type="ECO:0000256" key="3">
    <source>
        <dbReference type="ARBA" id="ARBA00022650"/>
    </source>
</evidence>
<dbReference type="EC" id="1.2.1.41" evidence="7"/>